<dbReference type="OrthoDB" id="449382at2759"/>
<dbReference type="EMBL" id="NKHZ01000047">
    <property type="protein sequence ID" value="PNS17962.1"/>
    <property type="molecule type" value="Genomic_DNA"/>
</dbReference>
<reference evidence="3 4" key="1">
    <citation type="submission" date="2017-06" db="EMBL/GenBank/DDBJ databases">
        <title>Draft genome sequence of a variant of Elsinoe murrayae.</title>
        <authorList>
            <person name="Cheng Q."/>
        </authorList>
    </citation>
    <scope>NUCLEOTIDE SEQUENCE [LARGE SCALE GENOMIC DNA]</scope>
    <source>
        <strain evidence="3 4">CQ-2017a</strain>
    </source>
</reference>
<protein>
    <recommendedName>
        <fullName evidence="2">Tyrosine specific protein phosphatases domain-containing protein</fullName>
    </recommendedName>
</protein>
<dbReference type="InterPro" id="IPR016130">
    <property type="entry name" value="Tyr_Pase_AS"/>
</dbReference>
<dbReference type="InterPro" id="IPR029021">
    <property type="entry name" value="Prot-tyrosine_phosphatase-like"/>
</dbReference>
<feature type="region of interest" description="Disordered" evidence="1">
    <location>
        <begin position="1"/>
        <end position="51"/>
    </location>
</feature>
<dbReference type="GO" id="GO:0004721">
    <property type="term" value="F:phosphoprotein phosphatase activity"/>
    <property type="evidence" value="ECO:0007669"/>
    <property type="project" value="InterPro"/>
</dbReference>
<dbReference type="PANTHER" id="PTHR31126">
    <property type="entry name" value="TYROSINE-PROTEIN PHOSPHATASE"/>
    <property type="match status" value="1"/>
</dbReference>
<name>A0A2K1QSD6_9PEZI</name>
<sequence length="306" mass="34122">MTDPLLPQSDPTLPPPFIHCPGLANLRDTGGYATSHRDADTSARSRSVRPGLLFRSADPSRVTPEGLAVLRGLGIKKVFDLRSIPEIQRVGKEWGGVEIETSPFYTVGEEEEGETKKKDKEEGMIERVWTPVFETRDYSPEKVGLRYKAYTRGSEGFREAYRDIMLNAGKAYGVILRHFAGERPEAGLVHCTAGKDRTGVLVAVLYLLMGVEEETICREYALTDQGLRLMKPLFKERLLKNDALKGNEEGVDNMISSKAENMKVTIQLIKEIWGGAEGYVREVVGLSEEEVEGLRRNFGSEEEAVL</sequence>
<keyword evidence="4" id="KW-1185">Reference proteome</keyword>
<accession>A0A2K1QSD6</accession>
<dbReference type="Gene3D" id="3.90.190.10">
    <property type="entry name" value="Protein tyrosine phosphatase superfamily"/>
    <property type="match status" value="1"/>
</dbReference>
<dbReference type="InterPro" id="IPR026893">
    <property type="entry name" value="Tyr/Ser_Pase_IphP-type"/>
</dbReference>
<dbReference type="SUPFAM" id="SSF52799">
    <property type="entry name" value="(Phosphotyrosine protein) phosphatases II"/>
    <property type="match status" value="1"/>
</dbReference>
<proteinExistence type="predicted"/>
<dbReference type="PROSITE" id="PS50056">
    <property type="entry name" value="TYR_PHOSPHATASE_2"/>
    <property type="match status" value="1"/>
</dbReference>
<feature type="domain" description="Tyrosine specific protein phosphatases" evidence="2">
    <location>
        <begin position="188"/>
        <end position="216"/>
    </location>
</feature>
<evidence type="ECO:0000313" key="4">
    <source>
        <dbReference type="Proteomes" id="UP000243797"/>
    </source>
</evidence>
<organism evidence="3 4">
    <name type="scientific">Sphaceloma murrayae</name>
    <dbReference type="NCBI Taxonomy" id="2082308"/>
    <lineage>
        <taxon>Eukaryota</taxon>
        <taxon>Fungi</taxon>
        <taxon>Dikarya</taxon>
        <taxon>Ascomycota</taxon>
        <taxon>Pezizomycotina</taxon>
        <taxon>Dothideomycetes</taxon>
        <taxon>Dothideomycetidae</taxon>
        <taxon>Myriangiales</taxon>
        <taxon>Elsinoaceae</taxon>
        <taxon>Sphaceloma</taxon>
    </lineage>
</organism>
<dbReference type="AlphaFoldDB" id="A0A2K1QSD6"/>
<evidence type="ECO:0000256" key="1">
    <source>
        <dbReference type="SAM" id="MobiDB-lite"/>
    </source>
</evidence>
<dbReference type="STRING" id="2082308.A0A2K1QSD6"/>
<dbReference type="PROSITE" id="PS00383">
    <property type="entry name" value="TYR_PHOSPHATASE_1"/>
    <property type="match status" value="1"/>
</dbReference>
<comment type="caution">
    <text evidence="3">The sequence shown here is derived from an EMBL/GenBank/DDBJ whole genome shotgun (WGS) entry which is preliminary data.</text>
</comment>
<dbReference type="Pfam" id="PF13350">
    <property type="entry name" value="Y_phosphatase3"/>
    <property type="match status" value="1"/>
</dbReference>
<dbReference type="InterPro" id="IPR000387">
    <property type="entry name" value="Tyr_Pase_dom"/>
</dbReference>
<dbReference type="Proteomes" id="UP000243797">
    <property type="component" value="Unassembled WGS sequence"/>
</dbReference>
<evidence type="ECO:0000259" key="2">
    <source>
        <dbReference type="PROSITE" id="PS50056"/>
    </source>
</evidence>
<evidence type="ECO:0000313" key="3">
    <source>
        <dbReference type="EMBL" id="PNS17962.1"/>
    </source>
</evidence>
<dbReference type="PANTHER" id="PTHR31126:SF1">
    <property type="entry name" value="TYROSINE SPECIFIC PROTEIN PHOSPHATASES DOMAIN-CONTAINING PROTEIN"/>
    <property type="match status" value="1"/>
</dbReference>
<gene>
    <name evidence="3" type="ORF">CAC42_3921</name>
</gene>
<dbReference type="InParanoid" id="A0A2K1QSD6"/>